<dbReference type="Proteomes" id="UP000007151">
    <property type="component" value="Unassembled WGS sequence"/>
</dbReference>
<dbReference type="InterPro" id="IPR027417">
    <property type="entry name" value="P-loop_NTPase"/>
</dbReference>
<proteinExistence type="inferred from homology"/>
<dbReference type="SUPFAM" id="SSF52540">
    <property type="entry name" value="P-loop containing nucleoside triphosphate hydrolases"/>
    <property type="match status" value="2"/>
</dbReference>
<feature type="domain" description="Helicase ATP-binding" evidence="8">
    <location>
        <begin position="43"/>
        <end position="218"/>
    </location>
</feature>
<dbReference type="InterPro" id="IPR000629">
    <property type="entry name" value="RNA-helicase_DEAD-box_CS"/>
</dbReference>
<evidence type="ECO:0000259" key="9">
    <source>
        <dbReference type="PROSITE" id="PS51194"/>
    </source>
</evidence>
<protein>
    <recommendedName>
        <fullName evidence="7">ATP-dependent RNA helicase</fullName>
        <ecNumber evidence="7">3.6.4.13</ecNumber>
    </recommendedName>
</protein>
<dbReference type="CDD" id="cd00268">
    <property type="entry name" value="DEADc"/>
    <property type="match status" value="1"/>
</dbReference>
<evidence type="ECO:0000259" key="10">
    <source>
        <dbReference type="PROSITE" id="PS51195"/>
    </source>
</evidence>
<dbReference type="InterPro" id="IPR014001">
    <property type="entry name" value="Helicase_ATP-bd"/>
</dbReference>
<dbReference type="EMBL" id="AGBW02010074">
    <property type="protein sequence ID" value="OWR49216.1"/>
    <property type="molecule type" value="Genomic_DNA"/>
</dbReference>
<accession>A0A212F659</accession>
<dbReference type="eggNOG" id="KOG0342">
    <property type="taxonomic scope" value="Eukaryota"/>
</dbReference>
<keyword evidence="12" id="KW-1185">Reference proteome</keyword>
<dbReference type="EC" id="3.6.4.13" evidence="7"/>
<dbReference type="GO" id="GO:0003724">
    <property type="term" value="F:RNA helicase activity"/>
    <property type="evidence" value="ECO:0007669"/>
    <property type="project" value="UniProtKB-EC"/>
</dbReference>
<dbReference type="Pfam" id="PF00270">
    <property type="entry name" value="DEAD"/>
    <property type="match status" value="1"/>
</dbReference>
<evidence type="ECO:0000256" key="4">
    <source>
        <dbReference type="ARBA" id="ARBA00022840"/>
    </source>
</evidence>
<dbReference type="GO" id="GO:0010468">
    <property type="term" value="P:regulation of gene expression"/>
    <property type="evidence" value="ECO:0007669"/>
    <property type="project" value="UniProtKB-ARBA"/>
</dbReference>
<keyword evidence="2 7" id="KW-0378">Hydrolase</keyword>
<dbReference type="SMART" id="SM00490">
    <property type="entry name" value="HELICc"/>
    <property type="match status" value="1"/>
</dbReference>
<dbReference type="PROSITE" id="PS00039">
    <property type="entry name" value="DEAD_ATP_HELICASE"/>
    <property type="match status" value="1"/>
</dbReference>
<keyword evidence="1 7" id="KW-0547">Nucleotide-binding</keyword>
<dbReference type="InterPro" id="IPR001650">
    <property type="entry name" value="Helicase_C-like"/>
</dbReference>
<comment type="function">
    <text evidence="7">RNA helicase.</text>
</comment>
<dbReference type="InterPro" id="IPR014014">
    <property type="entry name" value="RNA_helicase_DEAD_Q_motif"/>
</dbReference>
<keyword evidence="4 7" id="KW-0067">ATP-binding</keyword>
<dbReference type="PANTHER" id="PTHR24031">
    <property type="entry name" value="RNA HELICASE"/>
    <property type="match status" value="1"/>
</dbReference>
<dbReference type="CDD" id="cd18787">
    <property type="entry name" value="SF2_C_DEAD"/>
    <property type="match status" value="1"/>
</dbReference>
<organism evidence="11 12">
    <name type="scientific">Danaus plexippus plexippus</name>
    <dbReference type="NCBI Taxonomy" id="278856"/>
    <lineage>
        <taxon>Eukaryota</taxon>
        <taxon>Metazoa</taxon>
        <taxon>Ecdysozoa</taxon>
        <taxon>Arthropoda</taxon>
        <taxon>Hexapoda</taxon>
        <taxon>Insecta</taxon>
        <taxon>Pterygota</taxon>
        <taxon>Neoptera</taxon>
        <taxon>Endopterygota</taxon>
        <taxon>Lepidoptera</taxon>
        <taxon>Glossata</taxon>
        <taxon>Ditrysia</taxon>
        <taxon>Papilionoidea</taxon>
        <taxon>Nymphalidae</taxon>
        <taxon>Danainae</taxon>
        <taxon>Danaini</taxon>
        <taxon>Danaina</taxon>
        <taxon>Danaus</taxon>
        <taxon>Danaus</taxon>
    </lineage>
</organism>
<evidence type="ECO:0000256" key="3">
    <source>
        <dbReference type="ARBA" id="ARBA00022806"/>
    </source>
</evidence>
<comment type="domain">
    <text evidence="7">The Q motif is unique to and characteristic of the DEAD box family of RNA helicases and controls ATP binding and hydrolysis.</text>
</comment>
<dbReference type="Gene3D" id="3.40.50.300">
    <property type="entry name" value="P-loop containing nucleotide triphosphate hydrolases"/>
    <property type="match status" value="2"/>
</dbReference>
<dbReference type="KEGG" id="dpl:KGM_207608"/>
<feature type="domain" description="Helicase C-terminal" evidence="9">
    <location>
        <begin position="144"/>
        <end position="287"/>
    </location>
</feature>
<dbReference type="InterPro" id="IPR011545">
    <property type="entry name" value="DEAD/DEAH_box_helicase_dom"/>
</dbReference>
<gene>
    <name evidence="11" type="ORF">KGM_207608</name>
</gene>
<dbReference type="SMART" id="SM00487">
    <property type="entry name" value="DEXDc"/>
    <property type="match status" value="1"/>
</dbReference>
<dbReference type="Pfam" id="PF00271">
    <property type="entry name" value="Helicase_C"/>
    <property type="match status" value="1"/>
</dbReference>
<dbReference type="GO" id="GO:0003723">
    <property type="term" value="F:RNA binding"/>
    <property type="evidence" value="ECO:0007669"/>
    <property type="project" value="UniProtKB-UniRule"/>
</dbReference>
<dbReference type="InterPro" id="IPR044742">
    <property type="entry name" value="DEAD/DEAH_RhlB"/>
</dbReference>
<evidence type="ECO:0000313" key="11">
    <source>
        <dbReference type="EMBL" id="OWR49216.1"/>
    </source>
</evidence>
<name>A0A212F659_DANPL</name>
<comment type="catalytic activity">
    <reaction evidence="7">
        <text>ATP + H2O = ADP + phosphate + H(+)</text>
        <dbReference type="Rhea" id="RHEA:13065"/>
        <dbReference type="ChEBI" id="CHEBI:15377"/>
        <dbReference type="ChEBI" id="CHEBI:15378"/>
        <dbReference type="ChEBI" id="CHEBI:30616"/>
        <dbReference type="ChEBI" id="CHEBI:43474"/>
        <dbReference type="ChEBI" id="CHEBI:456216"/>
        <dbReference type="EC" id="3.6.4.13"/>
    </reaction>
</comment>
<evidence type="ECO:0000313" key="12">
    <source>
        <dbReference type="Proteomes" id="UP000007151"/>
    </source>
</evidence>
<comment type="caution">
    <text evidence="11">The sequence shown here is derived from an EMBL/GenBank/DDBJ whole genome shotgun (WGS) entry which is preliminary data.</text>
</comment>
<evidence type="ECO:0000256" key="1">
    <source>
        <dbReference type="ARBA" id="ARBA00022741"/>
    </source>
</evidence>
<keyword evidence="3 7" id="KW-0347">Helicase</keyword>
<evidence type="ECO:0000256" key="2">
    <source>
        <dbReference type="ARBA" id="ARBA00022801"/>
    </source>
</evidence>
<evidence type="ECO:0000256" key="5">
    <source>
        <dbReference type="ARBA" id="ARBA00022884"/>
    </source>
</evidence>
<evidence type="ECO:0000256" key="6">
    <source>
        <dbReference type="PROSITE-ProRule" id="PRU00552"/>
    </source>
</evidence>
<dbReference type="PROSITE" id="PS51195">
    <property type="entry name" value="Q_MOTIF"/>
    <property type="match status" value="1"/>
</dbReference>
<dbReference type="AlphaFoldDB" id="A0A212F659"/>
<evidence type="ECO:0000259" key="8">
    <source>
        <dbReference type="PROSITE" id="PS51192"/>
    </source>
</evidence>
<sequence>MSVEHIISQSHFSMLEGKIDSRILRNLKDMGFEKPTQIQAITLPHMLLDEDLIGAAKTGSGKTLAFLVPVVDKLIQMKFTREKGVGCIIISPTRELALQTNEVLKMILRDINLSYGLFVGGEKKLKEALLLQKGVNIVVGTPGRILDHLKSTEKFKCDNLKILILDEADKLLEAGFQKHIEGIIKKLPKNRQTVLFSATIDDKGKQSQPRRKETFETFVNIDKGALFCTNVAARGLDIPSVDWIVQYDPPTDIKEYIHRVGRTARGLNSGNAVILLRPEEEQFCLNV</sequence>
<dbReference type="PROSITE" id="PS51194">
    <property type="entry name" value="HELICASE_CTER"/>
    <property type="match status" value="1"/>
</dbReference>
<reference evidence="11 12" key="1">
    <citation type="journal article" date="2011" name="Cell">
        <title>The monarch butterfly genome yields insights into long-distance migration.</title>
        <authorList>
            <person name="Zhan S."/>
            <person name="Merlin C."/>
            <person name="Boore J.L."/>
            <person name="Reppert S.M."/>
        </authorList>
    </citation>
    <scope>NUCLEOTIDE SEQUENCE [LARGE SCALE GENOMIC DNA]</scope>
    <source>
        <strain evidence="11">F-2</strain>
    </source>
</reference>
<comment type="similarity">
    <text evidence="7">Belongs to the DEAD box helicase family.</text>
</comment>
<dbReference type="PROSITE" id="PS51192">
    <property type="entry name" value="HELICASE_ATP_BIND_1"/>
    <property type="match status" value="1"/>
</dbReference>
<keyword evidence="5 7" id="KW-0694">RNA-binding</keyword>
<feature type="domain" description="DEAD-box RNA helicase Q" evidence="10">
    <location>
        <begin position="12"/>
        <end position="40"/>
    </location>
</feature>
<evidence type="ECO:0000256" key="7">
    <source>
        <dbReference type="RuleBase" id="RU365068"/>
    </source>
</evidence>
<feature type="short sequence motif" description="Q motif" evidence="6">
    <location>
        <begin position="12"/>
        <end position="40"/>
    </location>
</feature>
<dbReference type="InParanoid" id="A0A212F659"/>
<dbReference type="STRING" id="278856.A0A212F659"/>
<dbReference type="GO" id="GO:0005524">
    <property type="term" value="F:ATP binding"/>
    <property type="evidence" value="ECO:0007669"/>
    <property type="project" value="UniProtKB-UniRule"/>
</dbReference>
<dbReference type="GO" id="GO:0016787">
    <property type="term" value="F:hydrolase activity"/>
    <property type="evidence" value="ECO:0007669"/>
    <property type="project" value="UniProtKB-KW"/>
</dbReference>